<evidence type="ECO:0000256" key="1">
    <source>
        <dbReference type="SAM" id="MobiDB-lite"/>
    </source>
</evidence>
<proteinExistence type="predicted"/>
<dbReference type="Proteomes" id="UP001603857">
    <property type="component" value="Unassembled WGS sequence"/>
</dbReference>
<organism evidence="2 3">
    <name type="scientific">Flemingia macrophylla</name>
    <dbReference type="NCBI Taxonomy" id="520843"/>
    <lineage>
        <taxon>Eukaryota</taxon>
        <taxon>Viridiplantae</taxon>
        <taxon>Streptophyta</taxon>
        <taxon>Embryophyta</taxon>
        <taxon>Tracheophyta</taxon>
        <taxon>Spermatophyta</taxon>
        <taxon>Magnoliopsida</taxon>
        <taxon>eudicotyledons</taxon>
        <taxon>Gunneridae</taxon>
        <taxon>Pentapetalae</taxon>
        <taxon>rosids</taxon>
        <taxon>fabids</taxon>
        <taxon>Fabales</taxon>
        <taxon>Fabaceae</taxon>
        <taxon>Papilionoideae</taxon>
        <taxon>50 kb inversion clade</taxon>
        <taxon>NPAAA clade</taxon>
        <taxon>indigoferoid/millettioid clade</taxon>
        <taxon>Phaseoleae</taxon>
        <taxon>Flemingia</taxon>
    </lineage>
</organism>
<dbReference type="AlphaFoldDB" id="A0ABD1L360"/>
<keyword evidence="3" id="KW-1185">Reference proteome</keyword>
<reference evidence="2 3" key="1">
    <citation type="submission" date="2024-08" db="EMBL/GenBank/DDBJ databases">
        <title>Insights into the chromosomal genome structure of Flemingia macrophylla.</title>
        <authorList>
            <person name="Ding Y."/>
            <person name="Zhao Y."/>
            <person name="Bi W."/>
            <person name="Wu M."/>
            <person name="Zhao G."/>
            <person name="Gong Y."/>
            <person name="Li W."/>
            <person name="Zhang P."/>
        </authorList>
    </citation>
    <scope>NUCLEOTIDE SEQUENCE [LARGE SCALE GENOMIC DNA]</scope>
    <source>
        <strain evidence="2">DYQJB</strain>
        <tissue evidence="2">Leaf</tissue>
    </source>
</reference>
<feature type="compositionally biased region" description="Polar residues" evidence="1">
    <location>
        <begin position="1"/>
        <end position="22"/>
    </location>
</feature>
<comment type="caution">
    <text evidence="2">The sequence shown here is derived from an EMBL/GenBank/DDBJ whole genome shotgun (WGS) entry which is preliminary data.</text>
</comment>
<evidence type="ECO:0000313" key="3">
    <source>
        <dbReference type="Proteomes" id="UP001603857"/>
    </source>
</evidence>
<name>A0ABD1L360_9FABA</name>
<accession>A0ABD1L360</accession>
<gene>
    <name evidence="2" type="ORF">Fmac_031827</name>
</gene>
<evidence type="ECO:0000313" key="2">
    <source>
        <dbReference type="EMBL" id="KAL2317951.1"/>
    </source>
</evidence>
<feature type="region of interest" description="Disordered" evidence="1">
    <location>
        <begin position="1"/>
        <end position="28"/>
    </location>
</feature>
<sequence>MGASPYQSSKNSTSFRAKSQKNIDIVEPPSPLQVGCCRGFSNSKSATAGSVPTSQQQNMHHLQFQKLQVKSIDVRYLERTEE</sequence>
<dbReference type="EMBL" id="JBGMDY010000011">
    <property type="protein sequence ID" value="KAL2317951.1"/>
    <property type="molecule type" value="Genomic_DNA"/>
</dbReference>
<protein>
    <submittedName>
        <fullName evidence="2">Uncharacterized protein</fullName>
    </submittedName>
</protein>